<dbReference type="EMBL" id="OU963894">
    <property type="protein sequence ID" value="CAH0397336.1"/>
    <property type="molecule type" value="Genomic_DNA"/>
</dbReference>
<organism evidence="2 3">
    <name type="scientific">Chilo suppressalis</name>
    <name type="common">Asiatic rice borer moth</name>
    <dbReference type="NCBI Taxonomy" id="168631"/>
    <lineage>
        <taxon>Eukaryota</taxon>
        <taxon>Metazoa</taxon>
        <taxon>Ecdysozoa</taxon>
        <taxon>Arthropoda</taxon>
        <taxon>Hexapoda</taxon>
        <taxon>Insecta</taxon>
        <taxon>Pterygota</taxon>
        <taxon>Neoptera</taxon>
        <taxon>Endopterygota</taxon>
        <taxon>Lepidoptera</taxon>
        <taxon>Glossata</taxon>
        <taxon>Ditrysia</taxon>
        <taxon>Pyraloidea</taxon>
        <taxon>Crambidae</taxon>
        <taxon>Crambinae</taxon>
        <taxon>Chilo</taxon>
    </lineage>
</organism>
<protein>
    <submittedName>
        <fullName evidence="2">Uncharacterized protein</fullName>
    </submittedName>
</protein>
<evidence type="ECO:0000313" key="2">
    <source>
        <dbReference type="EMBL" id="CAH0397336.1"/>
    </source>
</evidence>
<feature type="region of interest" description="Disordered" evidence="1">
    <location>
        <begin position="45"/>
        <end position="88"/>
    </location>
</feature>
<dbReference type="Proteomes" id="UP001153292">
    <property type="component" value="Chromosome 1"/>
</dbReference>
<proteinExistence type="predicted"/>
<evidence type="ECO:0000313" key="3">
    <source>
        <dbReference type="Proteomes" id="UP001153292"/>
    </source>
</evidence>
<gene>
    <name evidence="2" type="ORF">CHILSU_LOCUS402</name>
</gene>
<evidence type="ECO:0000256" key="1">
    <source>
        <dbReference type="SAM" id="MobiDB-lite"/>
    </source>
</evidence>
<keyword evidence="3" id="KW-1185">Reference proteome</keyword>
<sequence length="193" mass="21363">MEEAVGEYAEIGRPERCAVLKVSGLDESVMPEEVKEAIAKKGGCSVPELSTGGMHARTRGDRDNAHQVPHVGRENGGRRGKTERGLEPSKGEVVLSRRVYCFRCMGRGHAVGFSNTPTQLPTPLQKSVWILDRRMSRYHITTTPLFATKFTTATFDSLFNRVPAQKERAVDAGKKNPLSTNAFRNCQFQSLDV</sequence>
<name>A0ABN8APL6_CHISP</name>
<reference evidence="2" key="1">
    <citation type="submission" date="2021-12" db="EMBL/GenBank/DDBJ databases">
        <authorList>
            <person name="King R."/>
        </authorList>
    </citation>
    <scope>NUCLEOTIDE SEQUENCE</scope>
</reference>
<accession>A0ABN8APL6</accession>
<feature type="compositionally biased region" description="Basic and acidic residues" evidence="1">
    <location>
        <begin position="58"/>
        <end position="88"/>
    </location>
</feature>